<comment type="cofactor">
    <cofactor evidence="5">
        <name>Mg(2+)</name>
        <dbReference type="ChEBI" id="CHEBI:18420"/>
    </cofactor>
</comment>
<evidence type="ECO:0000256" key="5">
    <source>
        <dbReference type="RuleBase" id="RU361279"/>
    </source>
</evidence>
<accession>A0A516TND4</accession>
<dbReference type="InterPro" id="IPR037171">
    <property type="entry name" value="NagB/RpiA_transferase-like"/>
</dbReference>
<dbReference type="STRING" id="1202785.A946_00760"/>
<dbReference type="NCBIfam" id="TIGR02727">
    <property type="entry name" value="MTHFS_bact"/>
    <property type="match status" value="1"/>
</dbReference>
<dbReference type="PANTHER" id="PTHR23407:SF1">
    <property type="entry name" value="5-FORMYLTETRAHYDROFOLATE CYCLO-LIGASE"/>
    <property type="match status" value="1"/>
</dbReference>
<dbReference type="GO" id="GO:0046872">
    <property type="term" value="F:metal ion binding"/>
    <property type="evidence" value="ECO:0007669"/>
    <property type="project" value="UniProtKB-KW"/>
</dbReference>
<dbReference type="Proteomes" id="UP000315925">
    <property type="component" value="Chromosome"/>
</dbReference>
<name>A0A516TND4_9BACT</name>
<dbReference type="OrthoDB" id="9801938at2"/>
<dbReference type="PANTHER" id="PTHR23407">
    <property type="entry name" value="ATPASE INHIBITOR/5-FORMYLTETRAHYDROFOLATE CYCLO-LIGASE"/>
    <property type="match status" value="1"/>
</dbReference>
<evidence type="ECO:0000256" key="1">
    <source>
        <dbReference type="ARBA" id="ARBA00010638"/>
    </source>
</evidence>
<sequence>MAITTSYSLKQVQRRLLKSKVMGCLREEDRKKASIEITHRLCSHPVWQDARVVTLYSSLPSEPDTSDTFRLAKASKKKVLFPKVVEKQLLFFEVEKKEDLEKNFMGIMEPKSSCIEVPSQEMDLILVPGVGFDRQGQRLGRGLGLYDRCLSTLPSKVCRIGLFFSFQEIHKIYTEPHDQRLDLIITEKELIRVVLRS</sequence>
<evidence type="ECO:0000256" key="2">
    <source>
        <dbReference type="ARBA" id="ARBA00022741"/>
    </source>
</evidence>
<dbReference type="GO" id="GO:0030272">
    <property type="term" value="F:5-formyltetrahydrofolate cyclo-ligase activity"/>
    <property type="evidence" value="ECO:0007669"/>
    <property type="project" value="UniProtKB-EC"/>
</dbReference>
<dbReference type="GO" id="GO:0009396">
    <property type="term" value="P:folic acid-containing compound biosynthetic process"/>
    <property type="evidence" value="ECO:0007669"/>
    <property type="project" value="TreeGrafter"/>
</dbReference>
<keyword evidence="3 4" id="KW-0067">ATP-binding</keyword>
<dbReference type="InterPro" id="IPR024185">
    <property type="entry name" value="FTHF_cligase-like_sf"/>
</dbReference>
<proteinExistence type="inferred from homology"/>
<evidence type="ECO:0000313" key="6">
    <source>
        <dbReference type="EMBL" id="QDQ42752.1"/>
    </source>
</evidence>
<dbReference type="GO" id="GO:0005524">
    <property type="term" value="F:ATP binding"/>
    <property type="evidence" value="ECO:0007669"/>
    <property type="project" value="UniProtKB-KW"/>
</dbReference>
<feature type="binding site" evidence="4">
    <location>
        <begin position="138"/>
        <end position="146"/>
    </location>
    <ligand>
        <name>ATP</name>
        <dbReference type="ChEBI" id="CHEBI:30616"/>
    </ligand>
</feature>
<dbReference type="GO" id="GO:0035999">
    <property type="term" value="P:tetrahydrofolate interconversion"/>
    <property type="evidence" value="ECO:0007669"/>
    <property type="project" value="TreeGrafter"/>
</dbReference>
<dbReference type="KEGG" id="mkc:kam1_1533"/>
<comment type="catalytic activity">
    <reaction evidence="5">
        <text>(6S)-5-formyl-5,6,7,8-tetrahydrofolate + ATP = (6R)-5,10-methenyltetrahydrofolate + ADP + phosphate</text>
        <dbReference type="Rhea" id="RHEA:10488"/>
        <dbReference type="ChEBI" id="CHEBI:30616"/>
        <dbReference type="ChEBI" id="CHEBI:43474"/>
        <dbReference type="ChEBI" id="CHEBI:57455"/>
        <dbReference type="ChEBI" id="CHEBI:57457"/>
        <dbReference type="ChEBI" id="CHEBI:456216"/>
        <dbReference type="EC" id="6.3.3.2"/>
    </reaction>
</comment>
<comment type="similarity">
    <text evidence="1 5">Belongs to the 5-formyltetrahydrofolate cyclo-ligase family.</text>
</comment>
<dbReference type="RefSeq" id="WP_052250368.1">
    <property type="nucleotide sequence ID" value="NZ_CP037899.1"/>
</dbReference>
<evidence type="ECO:0000313" key="7">
    <source>
        <dbReference type="Proteomes" id="UP000315925"/>
    </source>
</evidence>
<keyword evidence="2 4" id="KW-0547">Nucleotide-binding</keyword>
<protein>
    <recommendedName>
        <fullName evidence="5">5-formyltetrahydrofolate cyclo-ligase</fullName>
        <ecNumber evidence="5">6.3.3.2</ecNumber>
    </recommendedName>
</protein>
<keyword evidence="6" id="KW-0436">Ligase</keyword>
<dbReference type="EC" id="6.3.3.2" evidence="5"/>
<keyword evidence="5" id="KW-0479">Metal-binding</keyword>
<feature type="binding site" evidence="4">
    <location>
        <position position="62"/>
    </location>
    <ligand>
        <name>substrate</name>
    </ligand>
</feature>
<organism evidence="6 7">
    <name type="scientific">Methylacidiphilum kamchatkense Kam1</name>
    <dbReference type="NCBI Taxonomy" id="1202785"/>
    <lineage>
        <taxon>Bacteria</taxon>
        <taxon>Pseudomonadati</taxon>
        <taxon>Verrucomicrobiota</taxon>
        <taxon>Methylacidiphilae</taxon>
        <taxon>Methylacidiphilales</taxon>
        <taxon>Methylacidiphilaceae</taxon>
        <taxon>Methylacidiphilum (ex Ratnadevi et al. 2023)</taxon>
    </lineage>
</organism>
<dbReference type="AlphaFoldDB" id="A0A516TND4"/>
<dbReference type="EMBL" id="CP037899">
    <property type="protein sequence ID" value="QDQ42752.1"/>
    <property type="molecule type" value="Genomic_DNA"/>
</dbReference>
<dbReference type="Gene3D" id="3.40.50.10420">
    <property type="entry name" value="NagB/RpiA/CoA transferase-like"/>
    <property type="match status" value="1"/>
</dbReference>
<dbReference type="SUPFAM" id="SSF100950">
    <property type="entry name" value="NagB/RpiA/CoA transferase-like"/>
    <property type="match status" value="1"/>
</dbReference>
<evidence type="ECO:0000256" key="4">
    <source>
        <dbReference type="PIRSR" id="PIRSR006806-1"/>
    </source>
</evidence>
<keyword evidence="5" id="KW-0460">Magnesium</keyword>
<evidence type="ECO:0000256" key="3">
    <source>
        <dbReference type="ARBA" id="ARBA00022840"/>
    </source>
</evidence>
<gene>
    <name evidence="6" type="ORF">kam1_1533</name>
</gene>
<dbReference type="PIRSF" id="PIRSF006806">
    <property type="entry name" value="FTHF_cligase"/>
    <property type="match status" value="1"/>
</dbReference>
<reference evidence="7" key="1">
    <citation type="submission" date="2019-03" db="EMBL/GenBank/DDBJ databases">
        <title>Complete genome of Methylacidiphilum kamchatkense Kam1.</title>
        <authorList>
            <person name="Kruse T."/>
            <person name="Murarilal Ratnadevi C."/>
            <person name="Erikstad H.-A."/>
            <person name="Birkeland N.-K."/>
        </authorList>
    </citation>
    <scope>NUCLEOTIDE SEQUENCE [LARGE SCALE GENOMIC DNA]</scope>
    <source>
        <strain evidence="7">kam1</strain>
    </source>
</reference>
<dbReference type="Pfam" id="PF01812">
    <property type="entry name" value="5-FTHF_cyc-lig"/>
    <property type="match status" value="1"/>
</dbReference>
<dbReference type="InterPro" id="IPR002698">
    <property type="entry name" value="FTHF_cligase"/>
</dbReference>